<evidence type="ECO:0000256" key="1">
    <source>
        <dbReference type="SAM" id="SignalP"/>
    </source>
</evidence>
<keyword evidence="1" id="KW-0732">Signal</keyword>
<organism evidence="2 3">
    <name type="scientific">Caerostris extrusa</name>
    <name type="common">Bark spider</name>
    <name type="synonym">Caerostris bankana</name>
    <dbReference type="NCBI Taxonomy" id="172846"/>
    <lineage>
        <taxon>Eukaryota</taxon>
        <taxon>Metazoa</taxon>
        <taxon>Ecdysozoa</taxon>
        <taxon>Arthropoda</taxon>
        <taxon>Chelicerata</taxon>
        <taxon>Arachnida</taxon>
        <taxon>Araneae</taxon>
        <taxon>Araneomorphae</taxon>
        <taxon>Entelegynae</taxon>
        <taxon>Araneoidea</taxon>
        <taxon>Araneidae</taxon>
        <taxon>Caerostris</taxon>
    </lineage>
</organism>
<accession>A0AAV4TQ80</accession>
<evidence type="ECO:0008006" key="4">
    <source>
        <dbReference type="Google" id="ProtNLM"/>
    </source>
</evidence>
<dbReference type="Proteomes" id="UP001054945">
    <property type="component" value="Unassembled WGS sequence"/>
</dbReference>
<evidence type="ECO:0000313" key="3">
    <source>
        <dbReference type="Proteomes" id="UP001054945"/>
    </source>
</evidence>
<dbReference type="AlphaFoldDB" id="A0AAV4TQ80"/>
<comment type="caution">
    <text evidence="2">The sequence shown here is derived from an EMBL/GenBank/DDBJ whole genome shotgun (WGS) entry which is preliminary data.</text>
</comment>
<dbReference type="EMBL" id="BPLR01011744">
    <property type="protein sequence ID" value="GIY48718.1"/>
    <property type="molecule type" value="Genomic_DNA"/>
</dbReference>
<keyword evidence="3" id="KW-1185">Reference proteome</keyword>
<name>A0AAV4TQ80_CAEEX</name>
<reference evidence="2 3" key="1">
    <citation type="submission" date="2021-06" db="EMBL/GenBank/DDBJ databases">
        <title>Caerostris extrusa draft genome.</title>
        <authorList>
            <person name="Kono N."/>
            <person name="Arakawa K."/>
        </authorList>
    </citation>
    <scope>NUCLEOTIDE SEQUENCE [LARGE SCALE GENOMIC DNA]</scope>
</reference>
<feature type="non-terminal residue" evidence="2">
    <location>
        <position position="228"/>
    </location>
</feature>
<sequence>MSSNLMQMVLIAVFICVSIVRSASIPKNVIEQNRTDIHFIDSKLAACEFCGEHGTCYLEESVKKCKCNEGYADDEGTCKQCDCGSDGQCIFENGLKKCQCNYGFSDDEGICKSCYCGEYSRSCSFDRFGSKNCECYFGAIQINDYCHAIGSVSVISTTKMPSTTEFPTPKSCDCGKYSRSCSFDRFGRKNCDCYSGAIQINDYCYAIGNVSVISTTKMPRTTEFTTPK</sequence>
<evidence type="ECO:0000313" key="2">
    <source>
        <dbReference type="EMBL" id="GIY48718.1"/>
    </source>
</evidence>
<proteinExistence type="predicted"/>
<gene>
    <name evidence="2" type="ORF">CEXT_750632</name>
</gene>
<protein>
    <recommendedName>
        <fullName evidence="4">EGF-like domain-containing protein</fullName>
    </recommendedName>
</protein>
<feature type="signal peptide" evidence="1">
    <location>
        <begin position="1"/>
        <end position="22"/>
    </location>
</feature>
<feature type="chain" id="PRO_5043820083" description="EGF-like domain-containing protein" evidence="1">
    <location>
        <begin position="23"/>
        <end position="228"/>
    </location>
</feature>